<sequence length="52" mass="5780">MDDHGIFTIELKSLLTRKVCEMGKVKDFFPYVCYYTPAACARGTLPAPVGPQ</sequence>
<evidence type="ECO:0000313" key="1">
    <source>
        <dbReference type="EnsemblPlants" id="AET6Gv20151000.4"/>
    </source>
</evidence>
<accession>A0A453MYJ7</accession>
<name>A0A453MYJ7_AEGTS</name>
<proteinExistence type="predicted"/>
<organism evidence="1 2">
    <name type="scientific">Aegilops tauschii subsp. strangulata</name>
    <name type="common">Goatgrass</name>
    <dbReference type="NCBI Taxonomy" id="200361"/>
    <lineage>
        <taxon>Eukaryota</taxon>
        <taxon>Viridiplantae</taxon>
        <taxon>Streptophyta</taxon>
        <taxon>Embryophyta</taxon>
        <taxon>Tracheophyta</taxon>
        <taxon>Spermatophyta</taxon>
        <taxon>Magnoliopsida</taxon>
        <taxon>Liliopsida</taxon>
        <taxon>Poales</taxon>
        <taxon>Poaceae</taxon>
        <taxon>BOP clade</taxon>
        <taxon>Pooideae</taxon>
        <taxon>Triticodae</taxon>
        <taxon>Triticeae</taxon>
        <taxon>Triticinae</taxon>
        <taxon>Aegilops</taxon>
    </lineage>
</organism>
<reference evidence="1" key="4">
    <citation type="submission" date="2019-03" db="UniProtKB">
        <authorList>
            <consortium name="EnsemblPlants"/>
        </authorList>
    </citation>
    <scope>IDENTIFICATION</scope>
</reference>
<dbReference type="AlphaFoldDB" id="A0A453MYJ7"/>
<evidence type="ECO:0000313" key="2">
    <source>
        <dbReference type="Proteomes" id="UP000015105"/>
    </source>
</evidence>
<dbReference type="EnsemblPlants" id="AET6Gv20151000.4">
    <property type="protein sequence ID" value="AET6Gv20151000.4"/>
    <property type="gene ID" value="AET6Gv20151000"/>
</dbReference>
<dbReference type="Gramene" id="AET6Gv20151000.4">
    <property type="protein sequence ID" value="AET6Gv20151000.4"/>
    <property type="gene ID" value="AET6Gv20151000"/>
</dbReference>
<reference evidence="2" key="1">
    <citation type="journal article" date="2014" name="Science">
        <title>Ancient hybridizations among the ancestral genomes of bread wheat.</title>
        <authorList>
            <consortium name="International Wheat Genome Sequencing Consortium,"/>
            <person name="Marcussen T."/>
            <person name="Sandve S.R."/>
            <person name="Heier L."/>
            <person name="Spannagl M."/>
            <person name="Pfeifer M."/>
            <person name="Jakobsen K.S."/>
            <person name="Wulff B.B."/>
            <person name="Steuernagel B."/>
            <person name="Mayer K.F."/>
            <person name="Olsen O.A."/>
        </authorList>
    </citation>
    <scope>NUCLEOTIDE SEQUENCE [LARGE SCALE GENOMIC DNA]</scope>
    <source>
        <strain evidence="2">cv. AL8/78</strain>
    </source>
</reference>
<reference evidence="1" key="3">
    <citation type="journal article" date="2017" name="Nature">
        <title>Genome sequence of the progenitor of the wheat D genome Aegilops tauschii.</title>
        <authorList>
            <person name="Luo M.C."/>
            <person name="Gu Y.Q."/>
            <person name="Puiu D."/>
            <person name="Wang H."/>
            <person name="Twardziok S.O."/>
            <person name="Deal K.R."/>
            <person name="Huo N."/>
            <person name="Zhu T."/>
            <person name="Wang L."/>
            <person name="Wang Y."/>
            <person name="McGuire P.E."/>
            <person name="Liu S."/>
            <person name="Long H."/>
            <person name="Ramasamy R.K."/>
            <person name="Rodriguez J.C."/>
            <person name="Van S.L."/>
            <person name="Yuan L."/>
            <person name="Wang Z."/>
            <person name="Xia Z."/>
            <person name="Xiao L."/>
            <person name="Anderson O.D."/>
            <person name="Ouyang S."/>
            <person name="Liang Y."/>
            <person name="Zimin A.V."/>
            <person name="Pertea G."/>
            <person name="Qi P."/>
            <person name="Bennetzen J.L."/>
            <person name="Dai X."/>
            <person name="Dawson M.W."/>
            <person name="Muller H.G."/>
            <person name="Kugler K."/>
            <person name="Rivarola-Duarte L."/>
            <person name="Spannagl M."/>
            <person name="Mayer K.F.X."/>
            <person name="Lu F.H."/>
            <person name="Bevan M.W."/>
            <person name="Leroy P."/>
            <person name="Li P."/>
            <person name="You F.M."/>
            <person name="Sun Q."/>
            <person name="Liu Z."/>
            <person name="Lyons E."/>
            <person name="Wicker T."/>
            <person name="Salzberg S.L."/>
            <person name="Devos K.M."/>
            <person name="Dvorak J."/>
        </authorList>
    </citation>
    <scope>NUCLEOTIDE SEQUENCE [LARGE SCALE GENOMIC DNA]</scope>
    <source>
        <strain evidence="1">cv. AL8/78</strain>
    </source>
</reference>
<reference evidence="2" key="2">
    <citation type="journal article" date="2017" name="Nat. Plants">
        <title>The Aegilops tauschii genome reveals multiple impacts of transposons.</title>
        <authorList>
            <person name="Zhao G."/>
            <person name="Zou C."/>
            <person name="Li K."/>
            <person name="Wang K."/>
            <person name="Li T."/>
            <person name="Gao L."/>
            <person name="Zhang X."/>
            <person name="Wang H."/>
            <person name="Yang Z."/>
            <person name="Liu X."/>
            <person name="Jiang W."/>
            <person name="Mao L."/>
            <person name="Kong X."/>
            <person name="Jiao Y."/>
            <person name="Jia J."/>
        </authorList>
    </citation>
    <scope>NUCLEOTIDE SEQUENCE [LARGE SCALE GENOMIC DNA]</scope>
    <source>
        <strain evidence="2">cv. AL8/78</strain>
    </source>
</reference>
<keyword evidence="2" id="KW-1185">Reference proteome</keyword>
<dbReference type="Proteomes" id="UP000015105">
    <property type="component" value="Chromosome 6D"/>
</dbReference>
<protein>
    <submittedName>
        <fullName evidence="1">Uncharacterized protein</fullName>
    </submittedName>
</protein>
<reference evidence="1" key="5">
    <citation type="journal article" date="2021" name="G3 (Bethesda)">
        <title>Aegilops tauschii genome assembly Aet v5.0 features greater sequence contiguity and improved annotation.</title>
        <authorList>
            <person name="Wang L."/>
            <person name="Zhu T."/>
            <person name="Rodriguez J.C."/>
            <person name="Deal K.R."/>
            <person name="Dubcovsky J."/>
            <person name="McGuire P.E."/>
            <person name="Lux T."/>
            <person name="Spannagl M."/>
            <person name="Mayer K.F.X."/>
            <person name="Baldrich P."/>
            <person name="Meyers B.C."/>
            <person name="Huo N."/>
            <person name="Gu Y.Q."/>
            <person name="Zhou H."/>
            <person name="Devos K.M."/>
            <person name="Bennetzen J.L."/>
            <person name="Unver T."/>
            <person name="Budak H."/>
            <person name="Gulick P.J."/>
            <person name="Galiba G."/>
            <person name="Kalapos B."/>
            <person name="Nelson D.R."/>
            <person name="Li P."/>
            <person name="You F.M."/>
            <person name="Luo M.C."/>
            <person name="Dvorak J."/>
        </authorList>
    </citation>
    <scope>NUCLEOTIDE SEQUENCE [LARGE SCALE GENOMIC DNA]</scope>
    <source>
        <strain evidence="1">cv. AL8/78</strain>
    </source>
</reference>